<comment type="caution">
    <text evidence="2">The sequence shown here is derived from an EMBL/GenBank/DDBJ whole genome shotgun (WGS) entry which is preliminary data.</text>
</comment>
<evidence type="ECO:0000256" key="1">
    <source>
        <dbReference type="SAM" id="MobiDB-lite"/>
    </source>
</evidence>
<proteinExistence type="predicted"/>
<protein>
    <submittedName>
        <fullName evidence="2">Uncharacterized protein</fullName>
    </submittedName>
</protein>
<feature type="region of interest" description="Disordered" evidence="1">
    <location>
        <begin position="63"/>
        <end position="83"/>
    </location>
</feature>
<dbReference type="Proteomes" id="UP001189429">
    <property type="component" value="Unassembled WGS sequence"/>
</dbReference>
<reference evidence="2" key="1">
    <citation type="submission" date="2023-10" db="EMBL/GenBank/DDBJ databases">
        <authorList>
            <person name="Chen Y."/>
            <person name="Shah S."/>
            <person name="Dougan E. K."/>
            <person name="Thang M."/>
            <person name="Chan C."/>
        </authorList>
    </citation>
    <scope>NUCLEOTIDE SEQUENCE [LARGE SCALE GENOMIC DNA]</scope>
</reference>
<gene>
    <name evidence="2" type="ORF">PCOR1329_LOCUS14127</name>
</gene>
<feature type="non-terminal residue" evidence="2">
    <location>
        <position position="83"/>
    </location>
</feature>
<dbReference type="EMBL" id="CAUYUJ010004212">
    <property type="protein sequence ID" value="CAK0808573.1"/>
    <property type="molecule type" value="Genomic_DNA"/>
</dbReference>
<organism evidence="2 3">
    <name type="scientific">Prorocentrum cordatum</name>
    <dbReference type="NCBI Taxonomy" id="2364126"/>
    <lineage>
        <taxon>Eukaryota</taxon>
        <taxon>Sar</taxon>
        <taxon>Alveolata</taxon>
        <taxon>Dinophyceae</taxon>
        <taxon>Prorocentrales</taxon>
        <taxon>Prorocentraceae</taxon>
        <taxon>Prorocentrum</taxon>
    </lineage>
</organism>
<name>A0ABN9QSJ3_9DINO</name>
<accession>A0ABN9QSJ3</accession>
<evidence type="ECO:0000313" key="2">
    <source>
        <dbReference type="EMBL" id="CAK0808573.1"/>
    </source>
</evidence>
<keyword evidence="3" id="KW-1185">Reference proteome</keyword>
<evidence type="ECO:0000313" key="3">
    <source>
        <dbReference type="Proteomes" id="UP001189429"/>
    </source>
</evidence>
<sequence length="83" mass="8251">MRTSAVRASGRIGSTHIAGVESELGRPNRYQVGPIDCDVGPGLSTAAAKLVGSSLEARRRGLAPGVAGRGGRHAGSAIGAPTC</sequence>